<dbReference type="Proteomes" id="UP000646745">
    <property type="component" value="Unassembled WGS sequence"/>
</dbReference>
<evidence type="ECO:0000256" key="1">
    <source>
        <dbReference type="SAM" id="Phobius"/>
    </source>
</evidence>
<feature type="transmembrane region" description="Helical" evidence="1">
    <location>
        <begin position="790"/>
        <end position="813"/>
    </location>
</feature>
<name>A0ABQ3EJZ6_9GAMM</name>
<evidence type="ECO:0000313" key="4">
    <source>
        <dbReference type="Proteomes" id="UP000646745"/>
    </source>
</evidence>
<protein>
    <recommendedName>
        <fullName evidence="2">Toxin VasX N-terminal region domain-containing protein</fullName>
    </recommendedName>
</protein>
<keyword evidence="1" id="KW-0812">Transmembrane</keyword>
<sequence>MSSAGSGRPECSFCGGGGLPILPVRYAVARSDDVGIHAPELSNDLKEDAVSAIELGRDQHYTLRLLREGFLYVFNAARGRWQGYYVTDEGFLSRYIDVTNDELLAIDPDEPGPLDADVNAAVEDEEFPCRANPEHVYPGRCITIPAAQDAQELYLAFSDDRWTKRVWKEHATNENGRRDTMRKLSMPQWKSETADYTRPLSELGERVAEANFPWVRRQPSDNSGDATTQTTEVNALSHSLAPVNGIQDDVDGFIEWSQRQAEPSEMTPALFVLDDPAGITSDLAALLAEREKEFNEKEAIKRPFVTAGVVNALRDGFRERARMQRAEEIVEERLEHEYYRTYGGPPGMAQAAKANFECRQKEDPAYRRDVKATRLAAYKSISESELEEAADDAWGKYGDKLRPGEPDHWMENTYRPQLSDYDKENMQPLASAYVSWLTGNPLLIYLNSRFDDANVESGINFVSVISFVLLGTQSYAPAFKQYVEWLSASEIDNSNLLLRGMCLNQQALVEQIMAASDVDFDAKPNNPATLPWGPLIAAYLGLTEDYPDEVASPARMLGHVLGPMQSAVANARSPTPLLLTLGMISGSSVQITQVSVTFEEALSRTREPLKLIYPDWGESELHQFQQKVRVETRSLIAEPPVTFDIRQIDLTPLEEFMAETSSPSKAISLTSRERLDFSAGIVGVALAYISLNDQLGKMNSILGAGLQAQGRLLGMGFALASGAAELVGKTLEHARKVFEATDHLLAGSSRFFLRWGTRFGLVGGIILSLMDAWEGGENLADGKWVVGTLYMLSGFFTLGTTILISVAGAATAAGGVGILGLSATFLWGVTGILGVVAISIAIAIVWYTENDLQEWIAECAFGQRGELGLGIAKLEDDLSRLEAITNKED</sequence>
<keyword evidence="1" id="KW-1133">Transmembrane helix</keyword>
<proteinExistence type="predicted"/>
<comment type="caution">
    <text evidence="3">The sequence shown here is derived from an EMBL/GenBank/DDBJ whole genome shotgun (WGS) entry which is preliminary data.</text>
</comment>
<gene>
    <name evidence="3" type="ORF">GCM10009038_37460</name>
</gene>
<dbReference type="RefSeq" id="WP_189446282.1">
    <property type="nucleotide sequence ID" value="NZ_BMZI01000014.1"/>
</dbReference>
<reference evidence="4" key="1">
    <citation type="journal article" date="2019" name="Int. J. Syst. Evol. Microbiol.">
        <title>The Global Catalogue of Microorganisms (GCM) 10K type strain sequencing project: providing services to taxonomists for standard genome sequencing and annotation.</title>
        <authorList>
            <consortium name="The Broad Institute Genomics Platform"/>
            <consortium name="The Broad Institute Genome Sequencing Center for Infectious Disease"/>
            <person name="Wu L."/>
            <person name="Ma J."/>
        </authorList>
    </citation>
    <scope>NUCLEOTIDE SEQUENCE [LARGE SCALE GENOMIC DNA]</scope>
    <source>
        <strain evidence="4">KCTC 32998</strain>
    </source>
</reference>
<organism evidence="3 4">
    <name type="scientific">Salinicola rhizosphaerae</name>
    <dbReference type="NCBI Taxonomy" id="1443141"/>
    <lineage>
        <taxon>Bacteria</taxon>
        <taxon>Pseudomonadati</taxon>
        <taxon>Pseudomonadota</taxon>
        <taxon>Gammaproteobacteria</taxon>
        <taxon>Oceanospirillales</taxon>
        <taxon>Halomonadaceae</taxon>
        <taxon>Salinicola</taxon>
    </lineage>
</organism>
<feature type="domain" description="Toxin VasX N-terminal region" evidence="2">
    <location>
        <begin position="11"/>
        <end position="189"/>
    </location>
</feature>
<dbReference type="NCBIfam" id="NF041559">
    <property type="entry name" value="BTH_I2691_fam"/>
    <property type="match status" value="1"/>
</dbReference>
<dbReference type="CDD" id="cd20707">
    <property type="entry name" value="MIX_III"/>
    <property type="match status" value="1"/>
</dbReference>
<dbReference type="Pfam" id="PF20249">
    <property type="entry name" value="VasX_N"/>
    <property type="match status" value="1"/>
</dbReference>
<feature type="transmembrane region" description="Helical" evidence="1">
    <location>
        <begin position="825"/>
        <end position="847"/>
    </location>
</feature>
<evidence type="ECO:0000313" key="3">
    <source>
        <dbReference type="EMBL" id="GHB34863.1"/>
    </source>
</evidence>
<dbReference type="InterPro" id="IPR046864">
    <property type="entry name" value="VasX_N"/>
</dbReference>
<evidence type="ECO:0000259" key="2">
    <source>
        <dbReference type="Pfam" id="PF20249"/>
    </source>
</evidence>
<keyword evidence="4" id="KW-1185">Reference proteome</keyword>
<accession>A0ABQ3EJZ6</accession>
<keyword evidence="1" id="KW-0472">Membrane</keyword>
<dbReference type="InterPro" id="IPR048126">
    <property type="entry name" value="Toxin_VasX"/>
</dbReference>
<dbReference type="EMBL" id="BMZI01000014">
    <property type="protein sequence ID" value="GHB34863.1"/>
    <property type="molecule type" value="Genomic_DNA"/>
</dbReference>